<gene>
    <name evidence="2" type="ORF">UY20_C0001G0015</name>
</gene>
<reference evidence="2 3" key="1">
    <citation type="journal article" date="2015" name="Nature">
        <title>rRNA introns, odd ribosomes, and small enigmatic genomes across a large radiation of phyla.</title>
        <authorList>
            <person name="Brown C.T."/>
            <person name="Hug L.A."/>
            <person name="Thomas B.C."/>
            <person name="Sharon I."/>
            <person name="Castelle C.J."/>
            <person name="Singh A."/>
            <person name="Wilkins M.J."/>
            <person name="Williams K.H."/>
            <person name="Banfield J.F."/>
        </authorList>
    </citation>
    <scope>NUCLEOTIDE SEQUENCE [LARGE SCALE GENOMIC DNA]</scope>
</reference>
<proteinExistence type="predicted"/>
<feature type="domain" description="YbaK/aminoacyl-tRNA synthetase-associated" evidence="1">
    <location>
        <begin position="22"/>
        <end position="141"/>
    </location>
</feature>
<sequence>MLKVEEKLIRKRIWHKVIALNENARTVEDVVKFSKGDIAADEICKTIIIIGKKTGKTAAVLLKGLDRIDFKTAKNIFGEEMAIASPEVVKEVSGVEPGAVCPFLLTIPLYIDKKVLGLKKINSGSGDHLHGLEYNVEDIEKVVSYKIISISKT</sequence>
<dbReference type="InterPro" id="IPR036754">
    <property type="entry name" value="YbaK/aa-tRNA-synt-asso_dom_sf"/>
</dbReference>
<evidence type="ECO:0000313" key="2">
    <source>
        <dbReference type="EMBL" id="KKU90164.1"/>
    </source>
</evidence>
<dbReference type="Gene3D" id="3.90.960.10">
    <property type="entry name" value="YbaK/aminoacyl-tRNA synthetase-associated domain"/>
    <property type="match status" value="1"/>
</dbReference>
<name>A0A0G1U7W0_9BACT</name>
<dbReference type="InterPro" id="IPR007214">
    <property type="entry name" value="YbaK/aa-tRNA-synth-assoc-dom"/>
</dbReference>
<comment type="caution">
    <text evidence="2">The sequence shown here is derived from an EMBL/GenBank/DDBJ whole genome shotgun (WGS) entry which is preliminary data.</text>
</comment>
<dbReference type="AlphaFoldDB" id="A0A0G1U7W0"/>
<dbReference type="GO" id="GO:0002161">
    <property type="term" value="F:aminoacyl-tRNA deacylase activity"/>
    <property type="evidence" value="ECO:0007669"/>
    <property type="project" value="InterPro"/>
</dbReference>
<organism evidence="2 3">
    <name type="scientific">Candidatus Yanofskybacteria bacterium GW2011_GWA1_48_10</name>
    <dbReference type="NCBI Taxonomy" id="1619022"/>
    <lineage>
        <taxon>Bacteria</taxon>
        <taxon>Candidatus Yanofskyibacteriota</taxon>
    </lineage>
</organism>
<protein>
    <recommendedName>
        <fullName evidence="1">YbaK/aminoacyl-tRNA synthetase-associated domain-containing protein</fullName>
    </recommendedName>
</protein>
<dbReference type="PANTHER" id="PTHR30411">
    <property type="entry name" value="CYTOPLASMIC PROTEIN"/>
    <property type="match status" value="1"/>
</dbReference>
<dbReference type="PANTHER" id="PTHR30411:SF1">
    <property type="entry name" value="CYTOPLASMIC PROTEIN"/>
    <property type="match status" value="1"/>
</dbReference>
<evidence type="ECO:0000313" key="3">
    <source>
        <dbReference type="Proteomes" id="UP000034403"/>
    </source>
</evidence>
<dbReference type="CDD" id="cd04332">
    <property type="entry name" value="YbaK_like"/>
    <property type="match status" value="1"/>
</dbReference>
<dbReference type="SUPFAM" id="SSF55826">
    <property type="entry name" value="YbaK/ProRS associated domain"/>
    <property type="match status" value="1"/>
</dbReference>
<dbReference type="EMBL" id="LCPC01000001">
    <property type="protein sequence ID" value="KKU90164.1"/>
    <property type="molecule type" value="Genomic_DNA"/>
</dbReference>
<dbReference type="Pfam" id="PF04073">
    <property type="entry name" value="tRNA_edit"/>
    <property type="match status" value="1"/>
</dbReference>
<accession>A0A0G1U7W0</accession>
<dbReference type="Proteomes" id="UP000034403">
    <property type="component" value="Unassembled WGS sequence"/>
</dbReference>
<evidence type="ECO:0000259" key="1">
    <source>
        <dbReference type="Pfam" id="PF04073"/>
    </source>
</evidence>